<proteinExistence type="predicted"/>
<name>G2KSJ3_MICAA</name>
<keyword evidence="13" id="KW-0902">Two-component regulatory system</keyword>
<evidence type="ECO:0000259" key="16">
    <source>
        <dbReference type="PROSITE" id="PS50109"/>
    </source>
</evidence>
<evidence type="ECO:0000256" key="13">
    <source>
        <dbReference type="ARBA" id="ARBA00023012"/>
    </source>
</evidence>
<evidence type="ECO:0000256" key="5">
    <source>
        <dbReference type="ARBA" id="ARBA00022519"/>
    </source>
</evidence>
<dbReference type="PROSITE" id="PS50885">
    <property type="entry name" value="HAMP"/>
    <property type="match status" value="1"/>
</dbReference>
<reference evidence="18 19" key="1">
    <citation type="journal article" date="2011" name="BMC Genomics">
        <title>Genomic insights into an obligate epibiotic bacterial predator: Micavibrio aeruginosavorus ARL-13.</title>
        <authorList>
            <person name="Wang Z."/>
            <person name="Kadouri D."/>
            <person name="Wu M."/>
        </authorList>
    </citation>
    <scope>NUCLEOTIDE SEQUENCE [LARGE SCALE GENOMIC DNA]</scope>
    <source>
        <strain evidence="18 19">ARL-13</strain>
    </source>
</reference>
<dbReference type="GO" id="GO:0005524">
    <property type="term" value="F:ATP binding"/>
    <property type="evidence" value="ECO:0007669"/>
    <property type="project" value="UniProtKB-KW"/>
</dbReference>
<keyword evidence="12 15" id="KW-1133">Transmembrane helix</keyword>
<evidence type="ECO:0000313" key="19">
    <source>
        <dbReference type="Proteomes" id="UP000009286"/>
    </source>
</evidence>
<dbReference type="Pfam" id="PF00512">
    <property type="entry name" value="HisKA"/>
    <property type="match status" value="1"/>
</dbReference>
<dbReference type="InterPro" id="IPR003661">
    <property type="entry name" value="HisK_dim/P_dom"/>
</dbReference>
<dbReference type="Gene3D" id="1.10.287.130">
    <property type="match status" value="1"/>
</dbReference>
<evidence type="ECO:0000256" key="2">
    <source>
        <dbReference type="ARBA" id="ARBA00004429"/>
    </source>
</evidence>
<dbReference type="InterPro" id="IPR004358">
    <property type="entry name" value="Sig_transdc_His_kin-like_C"/>
</dbReference>
<keyword evidence="19" id="KW-1185">Reference proteome</keyword>
<dbReference type="KEGG" id="mai:MICA_945"/>
<evidence type="ECO:0000256" key="15">
    <source>
        <dbReference type="SAM" id="Phobius"/>
    </source>
</evidence>
<evidence type="ECO:0000256" key="12">
    <source>
        <dbReference type="ARBA" id="ARBA00022989"/>
    </source>
</evidence>
<keyword evidence="8 15" id="KW-0812">Transmembrane</keyword>
<accession>G2KSJ3</accession>
<keyword evidence="9" id="KW-0547">Nucleotide-binding</keyword>
<evidence type="ECO:0000256" key="8">
    <source>
        <dbReference type="ARBA" id="ARBA00022692"/>
    </source>
</evidence>
<dbReference type="SMART" id="SM00387">
    <property type="entry name" value="HATPase_c"/>
    <property type="match status" value="1"/>
</dbReference>
<dbReference type="SMART" id="SM00304">
    <property type="entry name" value="HAMP"/>
    <property type="match status" value="1"/>
</dbReference>
<evidence type="ECO:0000256" key="9">
    <source>
        <dbReference type="ARBA" id="ARBA00022741"/>
    </source>
</evidence>
<dbReference type="EMBL" id="CP002382">
    <property type="protein sequence ID" value="AEP09277.1"/>
    <property type="molecule type" value="Genomic_DNA"/>
</dbReference>
<evidence type="ECO:0000256" key="14">
    <source>
        <dbReference type="ARBA" id="ARBA00023136"/>
    </source>
</evidence>
<dbReference type="AlphaFoldDB" id="G2KSJ3"/>
<evidence type="ECO:0000256" key="1">
    <source>
        <dbReference type="ARBA" id="ARBA00000085"/>
    </source>
</evidence>
<dbReference type="InterPro" id="IPR005467">
    <property type="entry name" value="His_kinase_dom"/>
</dbReference>
<dbReference type="PROSITE" id="PS50109">
    <property type="entry name" value="HIS_KIN"/>
    <property type="match status" value="1"/>
</dbReference>
<evidence type="ECO:0000256" key="3">
    <source>
        <dbReference type="ARBA" id="ARBA00012438"/>
    </source>
</evidence>
<keyword evidence="6" id="KW-0597">Phosphoprotein</keyword>
<dbReference type="CDD" id="cd06225">
    <property type="entry name" value="HAMP"/>
    <property type="match status" value="1"/>
</dbReference>
<evidence type="ECO:0000259" key="17">
    <source>
        <dbReference type="PROSITE" id="PS50885"/>
    </source>
</evidence>
<dbReference type="RefSeq" id="WP_014102500.1">
    <property type="nucleotide sequence ID" value="NC_016026.1"/>
</dbReference>
<dbReference type="PANTHER" id="PTHR44936">
    <property type="entry name" value="SENSOR PROTEIN CREC"/>
    <property type="match status" value="1"/>
</dbReference>
<keyword evidence="7" id="KW-0808">Transferase</keyword>
<keyword evidence="10" id="KW-0418">Kinase</keyword>
<dbReference type="InterPro" id="IPR003660">
    <property type="entry name" value="HAMP_dom"/>
</dbReference>
<dbReference type="InterPro" id="IPR036890">
    <property type="entry name" value="HATPase_C_sf"/>
</dbReference>
<dbReference type="GO" id="GO:0000155">
    <property type="term" value="F:phosphorelay sensor kinase activity"/>
    <property type="evidence" value="ECO:0007669"/>
    <property type="project" value="InterPro"/>
</dbReference>
<gene>
    <name evidence="18" type="ordered locus">MICA_945</name>
</gene>
<feature type="transmembrane region" description="Helical" evidence="15">
    <location>
        <begin position="20"/>
        <end position="39"/>
    </location>
</feature>
<protein>
    <recommendedName>
        <fullName evidence="3">histidine kinase</fullName>
        <ecNumber evidence="3">2.7.13.3</ecNumber>
    </recommendedName>
</protein>
<dbReference type="InterPro" id="IPR036097">
    <property type="entry name" value="HisK_dim/P_sf"/>
</dbReference>
<keyword evidence="5" id="KW-0997">Cell inner membrane</keyword>
<dbReference type="InterPro" id="IPR050980">
    <property type="entry name" value="2C_sensor_his_kinase"/>
</dbReference>
<feature type="domain" description="HAMP" evidence="17">
    <location>
        <begin position="184"/>
        <end position="237"/>
    </location>
</feature>
<feature type="domain" description="Histidine kinase" evidence="16">
    <location>
        <begin position="245"/>
        <end position="441"/>
    </location>
</feature>
<comment type="subcellular location">
    <subcellularLocation>
        <location evidence="2">Cell inner membrane</location>
        <topology evidence="2">Multi-pass membrane protein</topology>
    </subcellularLocation>
</comment>
<evidence type="ECO:0000256" key="6">
    <source>
        <dbReference type="ARBA" id="ARBA00022553"/>
    </source>
</evidence>
<evidence type="ECO:0000256" key="7">
    <source>
        <dbReference type="ARBA" id="ARBA00022679"/>
    </source>
</evidence>
<dbReference type="Gene3D" id="3.30.565.10">
    <property type="entry name" value="Histidine kinase-like ATPase, C-terminal domain"/>
    <property type="match status" value="1"/>
</dbReference>
<dbReference type="SUPFAM" id="SSF55874">
    <property type="entry name" value="ATPase domain of HSP90 chaperone/DNA topoisomerase II/histidine kinase"/>
    <property type="match status" value="1"/>
</dbReference>
<dbReference type="HOGENOM" id="CLU_000445_89_27_5"/>
<dbReference type="PRINTS" id="PR00344">
    <property type="entry name" value="BCTRLSENSOR"/>
</dbReference>
<keyword evidence="11" id="KW-0067">ATP-binding</keyword>
<dbReference type="GO" id="GO:0005886">
    <property type="term" value="C:plasma membrane"/>
    <property type="evidence" value="ECO:0007669"/>
    <property type="project" value="UniProtKB-SubCell"/>
</dbReference>
<dbReference type="CDD" id="cd00082">
    <property type="entry name" value="HisKA"/>
    <property type="match status" value="1"/>
</dbReference>
<keyword evidence="4" id="KW-1003">Cell membrane</keyword>
<dbReference type="STRING" id="856793.MICA_945"/>
<dbReference type="SUPFAM" id="SSF47384">
    <property type="entry name" value="Homodimeric domain of signal transducing histidine kinase"/>
    <property type="match status" value="1"/>
</dbReference>
<dbReference type="InterPro" id="IPR003594">
    <property type="entry name" value="HATPase_dom"/>
</dbReference>
<sequence>MKIRSLFRNILPRTLLARSLMILIIPVLLTQMITVYIFFDRHWGKMTDRLAYAVAGEMAIVAEQIENDPSPERISRISGHMAKHLDLLISYQPGAVLDTIPEDVDRSIVSEILGRALDQQVRRPYRINVDLSEKWVEIAIALDDGVLFVSSPQRRLFSSSGYIFLLWMIFTSIILLAVSILFMRNQIRPIRRLAVAAERIGKGRDMPATLKVEGAREVRQAAQAFLDMNDRIKRQISQRTAMLAGVSHDLRTPLTRLKLQVAMLGNHPDAEGMMQDIQDMEKMLNGYLDFVRGEGGEQAVAGDLNDILNRIVSGARRAGGDVILDSQGDLALTLRPMAMERALSNLITNARKYASHVWMSVRRVDDDVEIIIDDDGPGIPPDQYEDVFRPFYRVDTSRNTATGGVGLGLPIAQDVIHSHGGQITLDQSPRGGLRVIILIPV</sequence>
<feature type="transmembrane region" description="Helical" evidence="15">
    <location>
        <begin position="162"/>
        <end position="183"/>
    </location>
</feature>
<evidence type="ECO:0000313" key="18">
    <source>
        <dbReference type="EMBL" id="AEP09277.1"/>
    </source>
</evidence>
<comment type="catalytic activity">
    <reaction evidence="1">
        <text>ATP + protein L-histidine = ADP + protein N-phospho-L-histidine.</text>
        <dbReference type="EC" id="2.7.13.3"/>
    </reaction>
</comment>
<evidence type="ECO:0000256" key="10">
    <source>
        <dbReference type="ARBA" id="ARBA00022777"/>
    </source>
</evidence>
<dbReference type="EC" id="2.7.13.3" evidence="3"/>
<dbReference type="PANTHER" id="PTHR44936:SF5">
    <property type="entry name" value="SENSOR HISTIDINE KINASE ENVZ"/>
    <property type="match status" value="1"/>
</dbReference>
<organism evidence="18 19">
    <name type="scientific">Micavibrio aeruginosavorus (strain ARL-13)</name>
    <dbReference type="NCBI Taxonomy" id="856793"/>
    <lineage>
        <taxon>Bacteria</taxon>
        <taxon>Pseudomonadati</taxon>
        <taxon>Bdellovibrionota</taxon>
        <taxon>Bdellovibrionia</taxon>
        <taxon>Bdellovibrionales</taxon>
        <taxon>Pseudobdellovibrionaceae</taxon>
        <taxon>Micavibrio</taxon>
    </lineage>
</organism>
<dbReference type="Pfam" id="PF00672">
    <property type="entry name" value="HAMP"/>
    <property type="match status" value="1"/>
</dbReference>
<dbReference type="SMART" id="SM00388">
    <property type="entry name" value="HisKA"/>
    <property type="match status" value="1"/>
</dbReference>
<keyword evidence="14 15" id="KW-0472">Membrane</keyword>
<evidence type="ECO:0000256" key="4">
    <source>
        <dbReference type="ARBA" id="ARBA00022475"/>
    </source>
</evidence>
<dbReference type="eggNOG" id="COG2205">
    <property type="taxonomic scope" value="Bacteria"/>
</dbReference>
<dbReference type="OrthoDB" id="9804645at2"/>
<dbReference type="Proteomes" id="UP000009286">
    <property type="component" value="Chromosome"/>
</dbReference>
<dbReference type="Pfam" id="PF02518">
    <property type="entry name" value="HATPase_c"/>
    <property type="match status" value="1"/>
</dbReference>
<evidence type="ECO:0000256" key="11">
    <source>
        <dbReference type="ARBA" id="ARBA00022840"/>
    </source>
</evidence>